<evidence type="ECO:0000313" key="2">
    <source>
        <dbReference type="EMBL" id="VEN37373.1"/>
    </source>
</evidence>
<proteinExistence type="predicted"/>
<accession>A0A653BP42</accession>
<feature type="compositionally biased region" description="Pro residues" evidence="1">
    <location>
        <begin position="56"/>
        <end position="65"/>
    </location>
</feature>
<organism evidence="2 3">
    <name type="scientific">Callosobruchus maculatus</name>
    <name type="common">Southern cowpea weevil</name>
    <name type="synonym">Pulse bruchid</name>
    <dbReference type="NCBI Taxonomy" id="64391"/>
    <lineage>
        <taxon>Eukaryota</taxon>
        <taxon>Metazoa</taxon>
        <taxon>Ecdysozoa</taxon>
        <taxon>Arthropoda</taxon>
        <taxon>Hexapoda</taxon>
        <taxon>Insecta</taxon>
        <taxon>Pterygota</taxon>
        <taxon>Neoptera</taxon>
        <taxon>Endopterygota</taxon>
        <taxon>Coleoptera</taxon>
        <taxon>Polyphaga</taxon>
        <taxon>Cucujiformia</taxon>
        <taxon>Chrysomeloidea</taxon>
        <taxon>Chrysomelidae</taxon>
        <taxon>Bruchinae</taxon>
        <taxon>Bruchini</taxon>
        <taxon>Callosobruchus</taxon>
    </lineage>
</organism>
<reference evidence="2 3" key="1">
    <citation type="submission" date="2019-01" db="EMBL/GenBank/DDBJ databases">
        <authorList>
            <person name="Sayadi A."/>
        </authorList>
    </citation>
    <scope>NUCLEOTIDE SEQUENCE [LARGE SCALE GENOMIC DNA]</scope>
</reference>
<evidence type="ECO:0000256" key="1">
    <source>
        <dbReference type="SAM" id="MobiDB-lite"/>
    </source>
</evidence>
<dbReference type="AlphaFoldDB" id="A0A653BP42"/>
<sequence>TVPTRAICSHISPDSEVTLTIQRPSSATPASCTMVNIASQTEEAELQPKLVQSPYPAQPPLPAKPPQLSQPTQ</sequence>
<feature type="region of interest" description="Disordered" evidence="1">
    <location>
        <begin position="48"/>
        <end position="73"/>
    </location>
</feature>
<feature type="non-terminal residue" evidence="2">
    <location>
        <position position="73"/>
    </location>
</feature>
<dbReference type="EMBL" id="CAACVG010003279">
    <property type="protein sequence ID" value="VEN37373.1"/>
    <property type="molecule type" value="Genomic_DNA"/>
</dbReference>
<keyword evidence="3" id="KW-1185">Reference proteome</keyword>
<gene>
    <name evidence="2" type="ORF">CALMAC_LOCUS2644</name>
</gene>
<name>A0A653BP42_CALMS</name>
<feature type="non-terminal residue" evidence="2">
    <location>
        <position position="1"/>
    </location>
</feature>
<evidence type="ECO:0000313" key="3">
    <source>
        <dbReference type="Proteomes" id="UP000410492"/>
    </source>
</evidence>
<protein>
    <submittedName>
        <fullName evidence="2">Uncharacterized protein</fullName>
    </submittedName>
</protein>
<dbReference type="Proteomes" id="UP000410492">
    <property type="component" value="Unassembled WGS sequence"/>
</dbReference>